<dbReference type="InterPro" id="IPR012737">
    <property type="entry name" value="DhaK_L_YcgS"/>
</dbReference>
<evidence type="ECO:0000313" key="7">
    <source>
        <dbReference type="Proteomes" id="UP000553981"/>
    </source>
</evidence>
<dbReference type="AlphaFoldDB" id="A0A2X3AR91"/>
<dbReference type="Pfam" id="PF02734">
    <property type="entry name" value="Dak2"/>
    <property type="match status" value="1"/>
</dbReference>
<dbReference type="NCBIfam" id="TIGR02365">
    <property type="entry name" value="dha_L_ycgS"/>
    <property type="match status" value="1"/>
</dbReference>
<evidence type="ECO:0000256" key="2">
    <source>
        <dbReference type="ARBA" id="ARBA00022777"/>
    </source>
</evidence>
<dbReference type="GO" id="GO:0004371">
    <property type="term" value="F:glycerone kinase activity"/>
    <property type="evidence" value="ECO:0007669"/>
    <property type="project" value="InterPro"/>
</dbReference>
<dbReference type="InterPro" id="IPR004007">
    <property type="entry name" value="DhaL_dom"/>
</dbReference>
<dbReference type="EC" id="2.7.-.-" evidence="5"/>
<dbReference type="Gene3D" id="1.25.40.340">
    <property type="match status" value="1"/>
</dbReference>
<evidence type="ECO:0000313" key="5">
    <source>
        <dbReference type="EMBL" id="SQB64170.1"/>
    </source>
</evidence>
<keyword evidence="1 5" id="KW-0808">Transferase</keyword>
<dbReference type="PANTHER" id="PTHR28629:SF4">
    <property type="entry name" value="TRIOKINASE_FMN CYCLASE"/>
    <property type="match status" value="1"/>
</dbReference>
<dbReference type="RefSeq" id="WP_004008188.1">
    <property type="nucleotide sequence ID" value="NZ_CAMYEK010000016.1"/>
</dbReference>
<name>A0A2X3AR91_9ACTO</name>
<organism evidence="5 6">
    <name type="scientific">Mobiluncus curtisii</name>
    <dbReference type="NCBI Taxonomy" id="2051"/>
    <lineage>
        <taxon>Bacteria</taxon>
        <taxon>Bacillati</taxon>
        <taxon>Actinomycetota</taxon>
        <taxon>Actinomycetes</taxon>
        <taxon>Actinomycetales</taxon>
        <taxon>Actinomycetaceae</taxon>
        <taxon>Mobiluncus</taxon>
    </lineage>
</organism>
<proteinExistence type="predicted"/>
<dbReference type="Proteomes" id="UP000553981">
    <property type="component" value="Unassembled WGS sequence"/>
</dbReference>
<dbReference type="Proteomes" id="UP000250245">
    <property type="component" value="Unassembled WGS sequence"/>
</dbReference>
<dbReference type="GO" id="GO:0005829">
    <property type="term" value="C:cytosol"/>
    <property type="evidence" value="ECO:0007669"/>
    <property type="project" value="TreeGrafter"/>
</dbReference>
<dbReference type="EMBL" id="JABCUI010000001">
    <property type="protein sequence ID" value="NMW86729.1"/>
    <property type="molecule type" value="Genomic_DNA"/>
</dbReference>
<feature type="domain" description="DhaL" evidence="3">
    <location>
        <begin position="6"/>
        <end position="205"/>
    </location>
</feature>
<dbReference type="InterPro" id="IPR036117">
    <property type="entry name" value="DhaL_dom_sf"/>
</dbReference>
<dbReference type="SMART" id="SM01120">
    <property type="entry name" value="Dak2"/>
    <property type="match status" value="1"/>
</dbReference>
<protein>
    <submittedName>
        <fullName evidence="4">Dihydroxyacetone kinase subunit L</fullName>
    </submittedName>
    <submittedName>
        <fullName evidence="5">PTS-dependent dihydroxyacetone kinase, ADP-binding subunit dhaL</fullName>
        <ecNumber evidence="5">2.7.-.-</ecNumber>
    </submittedName>
</protein>
<dbReference type="PROSITE" id="PS51480">
    <property type="entry name" value="DHAL"/>
    <property type="match status" value="1"/>
</dbReference>
<keyword evidence="2 5" id="KW-0418">Kinase</keyword>
<evidence type="ECO:0000259" key="3">
    <source>
        <dbReference type="PROSITE" id="PS51480"/>
    </source>
</evidence>
<evidence type="ECO:0000313" key="4">
    <source>
        <dbReference type="EMBL" id="NMW86729.1"/>
    </source>
</evidence>
<reference evidence="5 6" key="1">
    <citation type="submission" date="2018-06" db="EMBL/GenBank/DDBJ databases">
        <authorList>
            <consortium name="Pathogen Informatics"/>
            <person name="Doyle S."/>
        </authorList>
    </citation>
    <scope>NUCLEOTIDE SEQUENCE [LARGE SCALE GENOMIC DNA]</scope>
    <source>
        <strain evidence="5 6">NCTC11820</strain>
    </source>
</reference>
<evidence type="ECO:0000313" key="6">
    <source>
        <dbReference type="Proteomes" id="UP000250245"/>
    </source>
</evidence>
<dbReference type="SUPFAM" id="SSF101473">
    <property type="entry name" value="DhaL-like"/>
    <property type="match status" value="1"/>
</dbReference>
<dbReference type="OMA" id="FFRRWMT"/>
<dbReference type="FunFam" id="1.25.40.340:FF:000002">
    <property type="entry name" value="Dihydroxyacetone kinase, L subunit"/>
    <property type="match status" value="1"/>
</dbReference>
<evidence type="ECO:0000256" key="1">
    <source>
        <dbReference type="ARBA" id="ARBA00022679"/>
    </source>
</evidence>
<reference evidence="4 7" key="2">
    <citation type="submission" date="2020-04" db="EMBL/GenBank/DDBJ databases">
        <title>Antimicrobial susceptibility and clonality of vaginal-derived multi-drug resistant Mobiluncus isolates in China.</title>
        <authorList>
            <person name="Zhang X."/>
        </authorList>
    </citation>
    <scope>NUCLEOTIDE SEQUENCE [LARGE SCALE GENOMIC DNA]</scope>
    <source>
        <strain evidence="4 7">19</strain>
    </source>
</reference>
<dbReference type="EMBL" id="UASJ01000001">
    <property type="protein sequence ID" value="SQB64170.1"/>
    <property type="molecule type" value="Genomic_DNA"/>
</dbReference>
<dbReference type="GeneID" id="55564351"/>
<dbReference type="GO" id="GO:0019563">
    <property type="term" value="P:glycerol catabolic process"/>
    <property type="evidence" value="ECO:0007669"/>
    <property type="project" value="TreeGrafter"/>
</dbReference>
<dbReference type="PANTHER" id="PTHR28629">
    <property type="entry name" value="TRIOKINASE/FMN CYCLASE"/>
    <property type="match status" value="1"/>
</dbReference>
<gene>
    <name evidence="5" type="primary">dhaL</name>
    <name evidence="4" type="ORF">HHJ67_03040</name>
    <name evidence="5" type="ORF">NCTC11820_00503</name>
</gene>
<sequence length="209" mass="21417">MSLDKQWVLRWMDGCARVLEQNREMLGDLDDVIGDGDHGENISRGFSAVDQRLSGIVVESPKQALRVTANTLLAAVGGASGSLYGTAFLRAARSVSTESLDSQAVAMLLVKAAEGIAERGGAQPGDKTMLDAWYPAATNAAAAVAKGATLEEVLRVAADAAAKGAEDTVSMSAAKGRASLLGERSIGHKDPGATSSALILAEAAKAAAH</sequence>
<accession>A0A2X3AR91</accession>
<dbReference type="InterPro" id="IPR050861">
    <property type="entry name" value="Dihydroxyacetone_Kinase"/>
</dbReference>